<gene>
    <name evidence="14" type="ORF">PSNMU_V1.4_AUG-EV-PASAV3_0115720</name>
</gene>
<keyword evidence="6 11" id="KW-0406">Ion transport</keyword>
<feature type="transmembrane region" description="Helical" evidence="11">
    <location>
        <begin position="498"/>
        <end position="519"/>
    </location>
</feature>
<evidence type="ECO:0000256" key="11">
    <source>
        <dbReference type="RuleBase" id="RU361221"/>
    </source>
</evidence>
<feature type="compositionally biased region" description="Polar residues" evidence="12">
    <location>
        <begin position="49"/>
        <end position="59"/>
    </location>
</feature>
<dbReference type="Pfam" id="PF00654">
    <property type="entry name" value="Voltage_CLC"/>
    <property type="match status" value="1"/>
</dbReference>
<feature type="compositionally biased region" description="Basic and acidic residues" evidence="12">
    <location>
        <begin position="60"/>
        <end position="83"/>
    </location>
</feature>
<dbReference type="OrthoDB" id="44789at2759"/>
<dbReference type="InterPro" id="IPR000644">
    <property type="entry name" value="CBS_dom"/>
</dbReference>
<dbReference type="Gene3D" id="3.10.580.10">
    <property type="entry name" value="CBS-domain"/>
    <property type="match status" value="1"/>
</dbReference>
<feature type="transmembrane region" description="Helical" evidence="11">
    <location>
        <begin position="583"/>
        <end position="601"/>
    </location>
</feature>
<feature type="transmembrane region" description="Helical" evidence="11">
    <location>
        <begin position="354"/>
        <end position="375"/>
    </location>
</feature>
<keyword evidence="9 11" id="KW-0868">Chloride</keyword>
<keyword evidence="3 11" id="KW-0812">Transmembrane</keyword>
<reference evidence="14 15" key="1">
    <citation type="submission" date="2019-01" db="EMBL/GenBank/DDBJ databases">
        <authorList>
            <person name="Ferrante I. M."/>
        </authorList>
    </citation>
    <scope>NUCLEOTIDE SEQUENCE [LARGE SCALE GENOMIC DNA]</scope>
    <source>
        <strain evidence="14 15">B856</strain>
    </source>
</reference>
<evidence type="ECO:0000256" key="4">
    <source>
        <dbReference type="ARBA" id="ARBA00022737"/>
    </source>
</evidence>
<feature type="transmembrane region" description="Helical" evidence="11">
    <location>
        <begin position="700"/>
        <end position="718"/>
    </location>
</feature>
<evidence type="ECO:0000256" key="10">
    <source>
        <dbReference type="PROSITE-ProRule" id="PRU00703"/>
    </source>
</evidence>
<evidence type="ECO:0000256" key="12">
    <source>
        <dbReference type="SAM" id="MobiDB-lite"/>
    </source>
</evidence>
<dbReference type="PANTHER" id="PTHR11689">
    <property type="entry name" value="CHLORIDE CHANNEL PROTEIN CLC FAMILY MEMBER"/>
    <property type="match status" value="1"/>
</dbReference>
<dbReference type="Pfam" id="PF00571">
    <property type="entry name" value="CBS"/>
    <property type="match status" value="2"/>
</dbReference>
<dbReference type="GO" id="GO:0005254">
    <property type="term" value="F:chloride channel activity"/>
    <property type="evidence" value="ECO:0007669"/>
    <property type="project" value="UniProtKB-UniRule"/>
</dbReference>
<dbReference type="InterPro" id="IPR051280">
    <property type="entry name" value="Cl-channel/antiporter"/>
</dbReference>
<evidence type="ECO:0000256" key="5">
    <source>
        <dbReference type="ARBA" id="ARBA00022989"/>
    </source>
</evidence>
<keyword evidence="8 11" id="KW-0472">Membrane</keyword>
<sequence>MNNKEDNEIETIEVVSSSAQSDNRLETAAATVGFDDSFASKEKDIAKSETGTTTVNSTSEIKRARFDEGRNELFESEDTKCKGEDEDDDTNEAYDEQDDNGDNFTEIPAPCASAFMDWYINSKPPHLDDPLPDCNDPDDIESSGGMIQQSVYNSGGAAPESVAAIRTFVGPFNDSLAVKFRRRRDRHSEMWRGHVKSYGSTSYKKLDSPVYQHYSYQLANRYKEERQQHEEHLEEMRRRSTIVLPAPPQKKRIFAGLARWLVACPSARSKTKNNPIGTYQQEVRYWTRLILILLGLIISAVIFIIKKLSDFLLETKLKLVTDPVLFGNTTAHDESLLTTVANAGKKPLPVMGYFGWKAFASFLGFNLFFVTIAFMPVTYRPLSGGSGIAEAKATLNGIILPTCTDLLTALCKAVSVICAGAASLPIGLEGPLIFIGLAIGHNAERFVPESYPVLKLDNWKRDFAAVGCACGVAGAFLTPIGGVLFAMEEGASFWSPLLAWRSFAAACVTTIALYLYIWVWDICEDEYDGVHYDSFFDIHTLAIYSGLEGQRQLPPNGVATTSQEVVGNQLYFRSVPAFRVWDFFFFAIIGIVGGIVGALWIEGNYNIAQWRRKLGWGRKGKFLEIMGLTILASCVFWFLPLLYTKCNAASQTDVEDRAILRQLNCPDGYYNQLGTLLLNGPGPVGLNLLYWEPAHNWDPVVLILAGFSYHVVLLLLFGSSISMGVFIPFLYIGACYGRAFAIWGLADVGIDNVERDPIVSTYTMVCSVAMLAGVARVLISITVIMVCSVGTTYMITPFMVASLFAKVVGKAFLGRPGVYDVILEMKGIPFLEAECPNSMIMRGLCAQDIMSRAPLITLEPEQPVGQLLEYLEKYPYVVDYPVVDPNSNGVFLGIIQRCDLLALLTKRRLFYDKSKGSTGHRRAVTFETLVREKVKRVPVDLDDVKAIVTPGDRARKFLNVTPYLAIGHYTVNRFVTVHRAFELFRSLGLRILVVTDAFGRPMGVITRFDLKLLEEVGIDEAYYKSRHDSMEGSYSYLD</sequence>
<feature type="transmembrane region" description="Helical" evidence="11">
    <location>
        <begin position="786"/>
        <end position="805"/>
    </location>
</feature>
<dbReference type="InterPro" id="IPR001807">
    <property type="entry name" value="ClC"/>
</dbReference>
<dbReference type="SUPFAM" id="SSF54631">
    <property type="entry name" value="CBS-domain pair"/>
    <property type="match status" value="1"/>
</dbReference>
<dbReference type="GO" id="GO:0016020">
    <property type="term" value="C:membrane"/>
    <property type="evidence" value="ECO:0007669"/>
    <property type="project" value="UniProtKB-SubCell"/>
</dbReference>
<evidence type="ECO:0000256" key="1">
    <source>
        <dbReference type="ARBA" id="ARBA00004141"/>
    </source>
</evidence>
<dbReference type="InterPro" id="IPR014743">
    <property type="entry name" value="Cl-channel_core"/>
</dbReference>
<feature type="transmembrane region" description="Helical" evidence="11">
    <location>
        <begin position="758"/>
        <end position="779"/>
    </location>
</feature>
<dbReference type="AlphaFoldDB" id="A0A448ZQV6"/>
<feature type="region of interest" description="Disordered" evidence="12">
    <location>
        <begin position="1"/>
        <end position="23"/>
    </location>
</feature>
<accession>A0A448ZQV6</accession>
<feature type="transmembrane region" description="Helical" evidence="11">
    <location>
        <begin position="285"/>
        <end position="305"/>
    </location>
</feature>
<feature type="domain" description="CBS" evidence="13">
    <location>
        <begin position="850"/>
        <end position="913"/>
    </location>
</feature>
<evidence type="ECO:0000313" key="14">
    <source>
        <dbReference type="EMBL" id="VEU44418.1"/>
    </source>
</evidence>
<evidence type="ECO:0000256" key="9">
    <source>
        <dbReference type="ARBA" id="ARBA00023214"/>
    </source>
</evidence>
<keyword evidence="4" id="KW-0677">Repeat</keyword>
<organism evidence="14 15">
    <name type="scientific">Pseudo-nitzschia multistriata</name>
    <dbReference type="NCBI Taxonomy" id="183589"/>
    <lineage>
        <taxon>Eukaryota</taxon>
        <taxon>Sar</taxon>
        <taxon>Stramenopiles</taxon>
        <taxon>Ochrophyta</taxon>
        <taxon>Bacillariophyta</taxon>
        <taxon>Bacillariophyceae</taxon>
        <taxon>Bacillariophycidae</taxon>
        <taxon>Bacillariales</taxon>
        <taxon>Bacillariaceae</taxon>
        <taxon>Pseudo-nitzschia</taxon>
    </lineage>
</organism>
<feature type="transmembrane region" description="Helical" evidence="11">
    <location>
        <begin position="622"/>
        <end position="643"/>
    </location>
</feature>
<feature type="transmembrane region" description="Helical" evidence="11">
    <location>
        <begin position="463"/>
        <end position="486"/>
    </location>
</feature>
<evidence type="ECO:0000256" key="3">
    <source>
        <dbReference type="ARBA" id="ARBA00022692"/>
    </source>
</evidence>
<protein>
    <recommendedName>
        <fullName evidence="11">Chloride channel protein</fullName>
    </recommendedName>
</protein>
<evidence type="ECO:0000313" key="15">
    <source>
        <dbReference type="Proteomes" id="UP000291116"/>
    </source>
</evidence>
<dbReference type="SUPFAM" id="SSF81340">
    <property type="entry name" value="Clc chloride channel"/>
    <property type="match status" value="1"/>
</dbReference>
<feature type="region of interest" description="Disordered" evidence="12">
    <location>
        <begin position="45"/>
        <end position="103"/>
    </location>
</feature>
<dbReference type="PANTHER" id="PTHR11689:SF136">
    <property type="entry name" value="H(+)_CL(-) EXCHANGE TRANSPORTER 7"/>
    <property type="match status" value="1"/>
</dbReference>
<dbReference type="InterPro" id="IPR046342">
    <property type="entry name" value="CBS_dom_sf"/>
</dbReference>
<dbReference type="Gene3D" id="1.10.3080.10">
    <property type="entry name" value="Clc chloride channel"/>
    <property type="match status" value="1"/>
</dbReference>
<keyword evidence="7 10" id="KW-0129">CBS domain</keyword>
<evidence type="ECO:0000256" key="6">
    <source>
        <dbReference type="ARBA" id="ARBA00023065"/>
    </source>
</evidence>
<feature type="transmembrane region" description="Helical" evidence="11">
    <location>
        <begin position="725"/>
        <end position="746"/>
    </location>
</feature>
<comment type="similarity">
    <text evidence="11">Belongs to the chloride channel (TC 2.A.49) family.</text>
</comment>
<keyword evidence="5 11" id="KW-1133">Transmembrane helix</keyword>
<keyword evidence="2 11" id="KW-0813">Transport</keyword>
<comment type="subcellular location">
    <subcellularLocation>
        <location evidence="1 11">Membrane</location>
        <topology evidence="1 11">Multi-pass membrane protein</topology>
    </subcellularLocation>
</comment>
<feature type="compositionally biased region" description="Acidic residues" evidence="12">
    <location>
        <begin position="84"/>
        <end position="101"/>
    </location>
</feature>
<evidence type="ECO:0000256" key="7">
    <source>
        <dbReference type="ARBA" id="ARBA00023122"/>
    </source>
</evidence>
<feature type="domain" description="CBS" evidence="13">
    <location>
        <begin position="960"/>
        <end position="1020"/>
    </location>
</feature>
<dbReference type="PROSITE" id="PS51371">
    <property type="entry name" value="CBS"/>
    <property type="match status" value="2"/>
</dbReference>
<evidence type="ECO:0000259" key="13">
    <source>
        <dbReference type="PROSITE" id="PS51371"/>
    </source>
</evidence>
<dbReference type="SMART" id="SM00116">
    <property type="entry name" value="CBS"/>
    <property type="match status" value="2"/>
</dbReference>
<evidence type="ECO:0000256" key="2">
    <source>
        <dbReference type="ARBA" id="ARBA00022448"/>
    </source>
</evidence>
<dbReference type="Proteomes" id="UP000291116">
    <property type="component" value="Unassembled WGS sequence"/>
</dbReference>
<dbReference type="EMBL" id="CAACVS010000647">
    <property type="protein sequence ID" value="VEU44418.1"/>
    <property type="molecule type" value="Genomic_DNA"/>
</dbReference>
<evidence type="ECO:0000256" key="8">
    <source>
        <dbReference type="ARBA" id="ARBA00023136"/>
    </source>
</evidence>
<name>A0A448ZQV6_9STRA</name>
<keyword evidence="15" id="KW-1185">Reference proteome</keyword>
<proteinExistence type="inferred from homology"/>
<dbReference type="PRINTS" id="PR00762">
    <property type="entry name" value="CLCHANNEL"/>
</dbReference>